<sequence length="34" mass="3608">SELIRLPVSEVSNFDLPSSLALEAIGTADKFNSS</sequence>
<dbReference type="AlphaFoldDB" id="A0A392RRG4"/>
<evidence type="ECO:0000313" key="1">
    <source>
        <dbReference type="EMBL" id="MCI38175.1"/>
    </source>
</evidence>
<keyword evidence="2" id="KW-1185">Reference proteome</keyword>
<comment type="caution">
    <text evidence="1">The sequence shown here is derived from an EMBL/GenBank/DDBJ whole genome shotgun (WGS) entry which is preliminary data.</text>
</comment>
<feature type="non-terminal residue" evidence="1">
    <location>
        <position position="1"/>
    </location>
</feature>
<dbReference type="EMBL" id="LXQA010252801">
    <property type="protein sequence ID" value="MCI38175.1"/>
    <property type="molecule type" value="Genomic_DNA"/>
</dbReference>
<accession>A0A392RRG4</accession>
<evidence type="ECO:0000313" key="2">
    <source>
        <dbReference type="Proteomes" id="UP000265520"/>
    </source>
</evidence>
<reference evidence="1 2" key="1">
    <citation type="journal article" date="2018" name="Front. Plant Sci.">
        <title>Red Clover (Trifolium pratense) and Zigzag Clover (T. medium) - A Picture of Genomic Similarities and Differences.</title>
        <authorList>
            <person name="Dluhosova J."/>
            <person name="Istvanek J."/>
            <person name="Nedelnik J."/>
            <person name="Repkova J."/>
        </authorList>
    </citation>
    <scope>NUCLEOTIDE SEQUENCE [LARGE SCALE GENOMIC DNA]</scope>
    <source>
        <strain evidence="2">cv. 10/8</strain>
        <tissue evidence="1">Leaf</tissue>
    </source>
</reference>
<dbReference type="Proteomes" id="UP000265520">
    <property type="component" value="Unassembled WGS sequence"/>
</dbReference>
<organism evidence="1 2">
    <name type="scientific">Trifolium medium</name>
    <dbReference type="NCBI Taxonomy" id="97028"/>
    <lineage>
        <taxon>Eukaryota</taxon>
        <taxon>Viridiplantae</taxon>
        <taxon>Streptophyta</taxon>
        <taxon>Embryophyta</taxon>
        <taxon>Tracheophyta</taxon>
        <taxon>Spermatophyta</taxon>
        <taxon>Magnoliopsida</taxon>
        <taxon>eudicotyledons</taxon>
        <taxon>Gunneridae</taxon>
        <taxon>Pentapetalae</taxon>
        <taxon>rosids</taxon>
        <taxon>fabids</taxon>
        <taxon>Fabales</taxon>
        <taxon>Fabaceae</taxon>
        <taxon>Papilionoideae</taxon>
        <taxon>50 kb inversion clade</taxon>
        <taxon>NPAAA clade</taxon>
        <taxon>Hologalegina</taxon>
        <taxon>IRL clade</taxon>
        <taxon>Trifolieae</taxon>
        <taxon>Trifolium</taxon>
    </lineage>
</organism>
<proteinExistence type="predicted"/>
<protein>
    <submittedName>
        <fullName evidence="1">Uncharacterized protein</fullName>
    </submittedName>
</protein>
<name>A0A392RRG4_9FABA</name>